<dbReference type="InParanoid" id="A0A1X7VHL2"/>
<dbReference type="PANTHER" id="PTHR46289">
    <property type="entry name" value="52 KDA REPRESSOR OF THE INHIBITOR OF THE PROTEIN KINASE-LIKE PROTEIN-RELATED"/>
    <property type="match status" value="1"/>
</dbReference>
<evidence type="ECO:0008006" key="2">
    <source>
        <dbReference type="Google" id="ProtNLM"/>
    </source>
</evidence>
<name>A0A1X7VHL2_AMPQE</name>
<reference evidence="1" key="1">
    <citation type="submission" date="2017-05" db="UniProtKB">
        <authorList>
            <consortium name="EnsemblMetazoa"/>
        </authorList>
    </citation>
    <scope>IDENTIFICATION</scope>
</reference>
<dbReference type="EnsemblMetazoa" id="Aqu2.1.39458_001">
    <property type="protein sequence ID" value="Aqu2.1.39458_001"/>
    <property type="gene ID" value="Aqu2.1.39458"/>
</dbReference>
<dbReference type="InterPro" id="IPR052958">
    <property type="entry name" value="IFN-induced_PKR_regulator"/>
</dbReference>
<dbReference type="eggNOG" id="ENOG502SUCU">
    <property type="taxonomic scope" value="Eukaryota"/>
</dbReference>
<sequence length="142" mass="16185">ITVKLQSRAIDIVDAYNNIDKILSLYKQLRSNINSTFDIIYKHAERMAASVNVQPSQQRICRQQIDRPNAATNASTIEEWYQINAAIPFLDYIISDLSFRFSLMAKRSSTLLCLVPSVLSTNEIVSFSEILDTYSDNVVDKF</sequence>
<evidence type="ECO:0000313" key="1">
    <source>
        <dbReference type="EnsemblMetazoa" id="Aqu2.1.39458_001"/>
    </source>
</evidence>
<accession>A0A1X7VHL2</accession>
<proteinExistence type="predicted"/>
<dbReference type="PANTHER" id="PTHR46289:SF16">
    <property type="entry name" value="52 KDA REPRESSOR OF THE INHIBITOR OF THE PROTEIN KINASE"/>
    <property type="match status" value="1"/>
</dbReference>
<dbReference type="AlphaFoldDB" id="A0A1X7VHL2"/>
<organism evidence="1">
    <name type="scientific">Amphimedon queenslandica</name>
    <name type="common">Sponge</name>
    <dbReference type="NCBI Taxonomy" id="400682"/>
    <lineage>
        <taxon>Eukaryota</taxon>
        <taxon>Metazoa</taxon>
        <taxon>Porifera</taxon>
        <taxon>Demospongiae</taxon>
        <taxon>Heteroscleromorpha</taxon>
        <taxon>Haplosclerida</taxon>
        <taxon>Niphatidae</taxon>
        <taxon>Amphimedon</taxon>
    </lineage>
</organism>
<protein>
    <recommendedName>
        <fullName evidence="2">HAT C-terminal dimerisation domain-containing protein</fullName>
    </recommendedName>
</protein>